<name>A0ACC2NES8_9HYME</name>
<evidence type="ECO:0000313" key="2">
    <source>
        <dbReference type="Proteomes" id="UP001239111"/>
    </source>
</evidence>
<dbReference type="EMBL" id="CM056743">
    <property type="protein sequence ID" value="KAJ8669607.1"/>
    <property type="molecule type" value="Genomic_DNA"/>
</dbReference>
<accession>A0ACC2NES8</accession>
<proteinExistence type="predicted"/>
<evidence type="ECO:0000313" key="1">
    <source>
        <dbReference type="EMBL" id="KAJ8669607.1"/>
    </source>
</evidence>
<keyword evidence="2" id="KW-1185">Reference proteome</keyword>
<protein>
    <submittedName>
        <fullName evidence="1">Uncharacterized protein</fullName>
    </submittedName>
</protein>
<organism evidence="1 2">
    <name type="scientific">Eretmocerus hayati</name>
    <dbReference type="NCBI Taxonomy" id="131215"/>
    <lineage>
        <taxon>Eukaryota</taxon>
        <taxon>Metazoa</taxon>
        <taxon>Ecdysozoa</taxon>
        <taxon>Arthropoda</taxon>
        <taxon>Hexapoda</taxon>
        <taxon>Insecta</taxon>
        <taxon>Pterygota</taxon>
        <taxon>Neoptera</taxon>
        <taxon>Endopterygota</taxon>
        <taxon>Hymenoptera</taxon>
        <taxon>Apocrita</taxon>
        <taxon>Proctotrupomorpha</taxon>
        <taxon>Chalcidoidea</taxon>
        <taxon>Aphelinidae</taxon>
        <taxon>Aphelininae</taxon>
        <taxon>Eretmocerus</taxon>
    </lineage>
</organism>
<gene>
    <name evidence="1" type="ORF">QAD02_000866</name>
</gene>
<comment type="caution">
    <text evidence="1">The sequence shown here is derived from an EMBL/GenBank/DDBJ whole genome shotgun (WGS) entry which is preliminary data.</text>
</comment>
<dbReference type="Proteomes" id="UP001239111">
    <property type="component" value="Chromosome 3"/>
</dbReference>
<reference evidence="1" key="1">
    <citation type="submission" date="2023-04" db="EMBL/GenBank/DDBJ databases">
        <title>A chromosome-level genome assembly of the parasitoid wasp Eretmocerus hayati.</title>
        <authorList>
            <person name="Zhong Y."/>
            <person name="Liu S."/>
            <person name="Liu Y."/>
        </authorList>
    </citation>
    <scope>NUCLEOTIDE SEQUENCE</scope>
    <source>
        <strain evidence="1">ZJU_SS_LIU_2023</strain>
    </source>
</reference>
<sequence length="274" mass="30979">MPPLLSGISNSSMRKKKSKRPKRSLKEIEEERSRSLYIRLPHTIKDTDEIKNLLIGDYQIKLPRQSSRYCHAIFSNVEEKLKNLEAVKEKEIDGKPVFVSLPKHLKPQKLKEKKVKQKKIKIPDPVEESRIGKYIFIANIPPGTKASEIRDAIPGSVTVGLLKGLHKGTRQAKVKMPSSEACSCYVKNPSEWPTFKGQKLHVSLSMKSKNTNKRRRKRGKKSESLKIYDGSNDDSSEHQNSKKEIPLATDESNQDLESDGDDSADEVSESSVET</sequence>